<organism evidence="1 2">
    <name type="scientific">Pseudomonas savastanoi pv. glycinea str. race 4</name>
    <dbReference type="NCBI Taxonomy" id="875330"/>
    <lineage>
        <taxon>Bacteria</taxon>
        <taxon>Pseudomonadati</taxon>
        <taxon>Pseudomonadota</taxon>
        <taxon>Gammaproteobacteria</taxon>
        <taxon>Pseudomonadales</taxon>
        <taxon>Pseudomonadaceae</taxon>
        <taxon>Pseudomonas</taxon>
    </lineage>
</organism>
<sequence length="36" mass="3860">PSSRGLGVVFQSYALFPHMTVADNVAFGLRLRQGPA</sequence>
<protein>
    <submittedName>
        <fullName evidence="1">ABC transporter ATP-binding protein</fullName>
    </submittedName>
</protein>
<dbReference type="Proteomes" id="UP000005466">
    <property type="component" value="Unassembled WGS sequence"/>
</dbReference>
<proteinExistence type="predicted"/>
<comment type="caution">
    <text evidence="1">The sequence shown here is derived from an EMBL/GenBank/DDBJ whole genome shotgun (WGS) entry which is preliminary data.</text>
</comment>
<gene>
    <name evidence="1" type="ORF">Pgy4_41007</name>
</gene>
<dbReference type="GO" id="GO:0005524">
    <property type="term" value="F:ATP binding"/>
    <property type="evidence" value="ECO:0007669"/>
    <property type="project" value="UniProtKB-KW"/>
</dbReference>
<evidence type="ECO:0000313" key="2">
    <source>
        <dbReference type="Proteomes" id="UP000005466"/>
    </source>
</evidence>
<evidence type="ECO:0000313" key="1">
    <source>
        <dbReference type="EMBL" id="EGH19369.1"/>
    </source>
</evidence>
<keyword evidence="1" id="KW-0067">ATP-binding</keyword>
<feature type="non-terminal residue" evidence="1">
    <location>
        <position position="1"/>
    </location>
</feature>
<dbReference type="SUPFAM" id="SSF52540">
    <property type="entry name" value="P-loop containing nucleoside triphosphate hydrolases"/>
    <property type="match status" value="1"/>
</dbReference>
<accession>F3CJC7</accession>
<name>F3CJC7_PSESG</name>
<keyword evidence="1" id="KW-0547">Nucleotide-binding</keyword>
<dbReference type="EMBL" id="ADWY01003971">
    <property type="protein sequence ID" value="EGH19369.1"/>
    <property type="molecule type" value="Genomic_DNA"/>
</dbReference>
<reference evidence="1 2" key="1">
    <citation type="journal article" date="2011" name="PLoS Pathog.">
        <title>Dynamic evolution of pathogenicity revealed by sequencing and comparative genomics of 19 Pseudomonas syringae isolates.</title>
        <authorList>
            <person name="Baltrus D.A."/>
            <person name="Nishimura M.T."/>
            <person name="Romanchuk A."/>
            <person name="Chang J.H."/>
            <person name="Mukhtar M.S."/>
            <person name="Cherkis K."/>
            <person name="Roach J."/>
            <person name="Grant S.R."/>
            <person name="Jones C.D."/>
            <person name="Dangl J.L."/>
        </authorList>
    </citation>
    <scope>NUCLEOTIDE SEQUENCE [LARGE SCALE GENOMIC DNA]</scope>
    <source>
        <strain evidence="2">race 4</strain>
    </source>
</reference>
<dbReference type="Gene3D" id="3.40.50.300">
    <property type="entry name" value="P-loop containing nucleotide triphosphate hydrolases"/>
    <property type="match status" value="1"/>
</dbReference>
<feature type="non-terminal residue" evidence="1">
    <location>
        <position position="36"/>
    </location>
</feature>
<dbReference type="AlphaFoldDB" id="F3CJC7"/>
<dbReference type="InterPro" id="IPR027417">
    <property type="entry name" value="P-loop_NTPase"/>
</dbReference>